<protein>
    <submittedName>
        <fullName evidence="1">Uncharacterized protein</fullName>
    </submittedName>
</protein>
<evidence type="ECO:0000313" key="1">
    <source>
        <dbReference type="EMBL" id="CAA9255380.1"/>
    </source>
</evidence>
<reference evidence="1" key="1">
    <citation type="submission" date="2020-02" db="EMBL/GenBank/DDBJ databases">
        <authorList>
            <person name="Meier V. D."/>
        </authorList>
    </citation>
    <scope>NUCLEOTIDE SEQUENCE</scope>
    <source>
        <strain evidence="1">AVDCRST_MAG93</strain>
    </source>
</reference>
<organism evidence="1">
    <name type="scientific">uncultured Chloroflexia bacterium</name>
    <dbReference type="NCBI Taxonomy" id="1672391"/>
    <lineage>
        <taxon>Bacteria</taxon>
        <taxon>Bacillati</taxon>
        <taxon>Chloroflexota</taxon>
        <taxon>Chloroflexia</taxon>
        <taxon>environmental samples</taxon>
    </lineage>
</organism>
<accession>A0A6J4IKI8</accession>
<sequence length="46" mass="5130">MISVVRLPEENNGFAWLPGAGSWSVPSLGRRAFGDWPRTMNGCRRP</sequence>
<proteinExistence type="predicted"/>
<dbReference type="EMBL" id="CADCTR010000660">
    <property type="protein sequence ID" value="CAA9255380.1"/>
    <property type="molecule type" value="Genomic_DNA"/>
</dbReference>
<dbReference type="AlphaFoldDB" id="A0A6J4IKI8"/>
<name>A0A6J4IKI8_9CHLR</name>
<gene>
    <name evidence="1" type="ORF">AVDCRST_MAG93-1943</name>
</gene>